<evidence type="ECO:0000313" key="3">
    <source>
        <dbReference type="Proteomes" id="UP000886653"/>
    </source>
</evidence>
<reference evidence="2" key="1">
    <citation type="submission" date="2013-11" db="EMBL/GenBank/DDBJ databases">
        <title>Genome sequence of the fusiform rust pathogen reveals effectors for host alternation and coevolution with pine.</title>
        <authorList>
            <consortium name="DOE Joint Genome Institute"/>
            <person name="Smith K."/>
            <person name="Pendleton A."/>
            <person name="Kubisiak T."/>
            <person name="Anderson C."/>
            <person name="Salamov A."/>
            <person name="Aerts A."/>
            <person name="Riley R."/>
            <person name="Clum A."/>
            <person name="Lindquist E."/>
            <person name="Ence D."/>
            <person name="Campbell M."/>
            <person name="Kronenberg Z."/>
            <person name="Feau N."/>
            <person name="Dhillon B."/>
            <person name="Hamelin R."/>
            <person name="Burleigh J."/>
            <person name="Smith J."/>
            <person name="Yandell M."/>
            <person name="Nelson C."/>
            <person name="Grigoriev I."/>
            <person name="Davis J."/>
        </authorList>
    </citation>
    <scope>NUCLEOTIDE SEQUENCE</scope>
    <source>
        <strain evidence="2">G11</strain>
    </source>
</reference>
<gene>
    <name evidence="2" type="ORF">CROQUDRAFT_696826</name>
</gene>
<accession>A0A9P6T559</accession>
<keyword evidence="3" id="KW-1185">Reference proteome</keyword>
<feature type="transmembrane region" description="Helical" evidence="1">
    <location>
        <begin position="12"/>
        <end position="29"/>
    </location>
</feature>
<dbReference type="AlphaFoldDB" id="A0A9P6T559"/>
<feature type="transmembrane region" description="Helical" evidence="1">
    <location>
        <begin position="66"/>
        <end position="88"/>
    </location>
</feature>
<protein>
    <submittedName>
        <fullName evidence="2">Uncharacterized protein</fullName>
    </submittedName>
</protein>
<keyword evidence="1" id="KW-0472">Membrane</keyword>
<dbReference type="EMBL" id="MU167573">
    <property type="protein sequence ID" value="KAG0139507.1"/>
    <property type="molecule type" value="Genomic_DNA"/>
</dbReference>
<dbReference type="Proteomes" id="UP000886653">
    <property type="component" value="Unassembled WGS sequence"/>
</dbReference>
<proteinExistence type="predicted"/>
<organism evidence="2 3">
    <name type="scientific">Cronartium quercuum f. sp. fusiforme G11</name>
    <dbReference type="NCBI Taxonomy" id="708437"/>
    <lineage>
        <taxon>Eukaryota</taxon>
        <taxon>Fungi</taxon>
        <taxon>Dikarya</taxon>
        <taxon>Basidiomycota</taxon>
        <taxon>Pucciniomycotina</taxon>
        <taxon>Pucciniomycetes</taxon>
        <taxon>Pucciniales</taxon>
        <taxon>Coleosporiaceae</taxon>
        <taxon>Cronartium</taxon>
    </lineage>
</organism>
<evidence type="ECO:0000256" key="1">
    <source>
        <dbReference type="SAM" id="Phobius"/>
    </source>
</evidence>
<name>A0A9P6T559_9BASI</name>
<keyword evidence="1" id="KW-0812">Transmembrane</keyword>
<comment type="caution">
    <text evidence="2">The sequence shown here is derived from an EMBL/GenBank/DDBJ whole genome shotgun (WGS) entry which is preliminary data.</text>
</comment>
<evidence type="ECO:0000313" key="2">
    <source>
        <dbReference type="EMBL" id="KAG0139507.1"/>
    </source>
</evidence>
<sequence length="95" mass="10085">MPATSISKDLIWVSMNLRTSLILVVISGAKSMSKPNKPGGVQITMLAFLNSLSSLFDGTVGRCCPIIGLVVHGLKVFVLSLDLFFVVAKAHVIGN</sequence>
<keyword evidence="1" id="KW-1133">Transmembrane helix</keyword>